<proteinExistence type="predicted"/>
<dbReference type="Proteomes" id="UP000235347">
    <property type="component" value="Unassembled WGS sequence"/>
</dbReference>
<sequence length="60" mass="5813">MSLAAQSAHYASGGNEAREVGPDHDGDGDDGGSQAIAAAASRPVMNANGQMVGGTVNVTA</sequence>
<protein>
    <submittedName>
        <fullName evidence="2">Uncharacterized protein</fullName>
    </submittedName>
</protein>
<feature type="compositionally biased region" description="Basic and acidic residues" evidence="1">
    <location>
        <begin position="16"/>
        <end position="25"/>
    </location>
</feature>
<accession>A0A2N7VWG7</accession>
<evidence type="ECO:0000256" key="1">
    <source>
        <dbReference type="SAM" id="MobiDB-lite"/>
    </source>
</evidence>
<reference evidence="2 3" key="1">
    <citation type="submission" date="2018-01" db="EMBL/GenBank/DDBJ databases">
        <title>Whole genome analyses suggest that Burkholderia sensu lato contains two further novel genera in the rhizoxinica-symbiotica group Mycetohabitans gen. nov., and Trinickia gen. nov.: implications for the evolution of diazotrophy and nodulation in the Burkholderiaceae.</title>
        <authorList>
            <person name="Estrada-de los Santos P."/>
            <person name="Palmer M."/>
            <person name="Chavez-Ramirez B."/>
            <person name="Beukes C."/>
            <person name="Steenkamp E.T."/>
            <person name="Hirsch A.M."/>
            <person name="Manyaka P."/>
            <person name="Maluk M."/>
            <person name="Lafos M."/>
            <person name="Crook M."/>
            <person name="Gross E."/>
            <person name="Simon M.F."/>
            <person name="Bueno dos Reis Junior F."/>
            <person name="Poole P.S."/>
            <person name="Venter S.N."/>
            <person name="James E.K."/>
        </authorList>
    </citation>
    <scope>NUCLEOTIDE SEQUENCE [LARGE SCALE GENOMIC DNA]</scope>
    <source>
        <strain evidence="2 3">GP25-8</strain>
    </source>
</reference>
<feature type="region of interest" description="Disordered" evidence="1">
    <location>
        <begin position="1"/>
        <end position="60"/>
    </location>
</feature>
<dbReference type="EMBL" id="PNYB01000016">
    <property type="protein sequence ID" value="PMS21483.1"/>
    <property type="molecule type" value="Genomic_DNA"/>
</dbReference>
<gene>
    <name evidence="2" type="ORF">C0Z19_18685</name>
</gene>
<organism evidence="2 3">
    <name type="scientific">Trinickia soli</name>
    <dbReference type="NCBI Taxonomy" id="380675"/>
    <lineage>
        <taxon>Bacteria</taxon>
        <taxon>Pseudomonadati</taxon>
        <taxon>Pseudomonadota</taxon>
        <taxon>Betaproteobacteria</taxon>
        <taxon>Burkholderiales</taxon>
        <taxon>Burkholderiaceae</taxon>
        <taxon>Trinickia</taxon>
    </lineage>
</organism>
<comment type="caution">
    <text evidence="2">The sequence shown here is derived from an EMBL/GenBank/DDBJ whole genome shotgun (WGS) entry which is preliminary data.</text>
</comment>
<evidence type="ECO:0000313" key="3">
    <source>
        <dbReference type="Proteomes" id="UP000235347"/>
    </source>
</evidence>
<evidence type="ECO:0000313" key="2">
    <source>
        <dbReference type="EMBL" id="PMS21483.1"/>
    </source>
</evidence>
<name>A0A2N7VWG7_9BURK</name>
<dbReference type="AlphaFoldDB" id="A0A2N7VWG7"/>
<keyword evidence="3" id="KW-1185">Reference proteome</keyword>